<dbReference type="InterPro" id="IPR025965">
    <property type="entry name" value="FlgD/Vpr_Ig-like"/>
</dbReference>
<feature type="domain" description="FlgD/Vpr Ig-like" evidence="6">
    <location>
        <begin position="104"/>
        <end position="180"/>
    </location>
</feature>
<keyword evidence="9" id="KW-0969">Cilium</keyword>
<keyword evidence="9" id="KW-0282">Flagellum</keyword>
<dbReference type="InterPro" id="IPR005648">
    <property type="entry name" value="FlgD"/>
</dbReference>
<organism evidence="9 11">
    <name type="scientific">Pseudodesulfovibrio indicus</name>
    <dbReference type="NCBI Taxonomy" id="1716143"/>
    <lineage>
        <taxon>Bacteria</taxon>
        <taxon>Pseudomonadati</taxon>
        <taxon>Thermodesulfobacteriota</taxon>
        <taxon>Desulfovibrionia</taxon>
        <taxon>Desulfovibrionales</taxon>
        <taxon>Desulfovibrionaceae</taxon>
    </lineage>
</organism>
<dbReference type="Pfam" id="PF13861">
    <property type="entry name" value="FLgD_tudor"/>
    <property type="match status" value="1"/>
</dbReference>
<dbReference type="EMBL" id="CP014206">
    <property type="protein sequence ID" value="AMK12587.1"/>
    <property type="molecule type" value="Genomic_DNA"/>
</dbReference>
<evidence type="ECO:0000313" key="8">
    <source>
        <dbReference type="EMBL" id="AMK12587.1"/>
    </source>
</evidence>
<comment type="function">
    <text evidence="4 5">Required for flagellar hook formation. May act as a scaffolding protein.</text>
</comment>
<feature type="domain" description="FlgD Tudor-like" evidence="7">
    <location>
        <begin position="94"/>
        <end position="221"/>
    </location>
</feature>
<evidence type="ECO:0000256" key="1">
    <source>
        <dbReference type="ARBA" id="ARBA00010577"/>
    </source>
</evidence>
<keyword evidence="10" id="KW-1185">Reference proteome</keyword>
<evidence type="ECO:0000256" key="2">
    <source>
        <dbReference type="ARBA" id="ARBA00016013"/>
    </source>
</evidence>
<dbReference type="Pfam" id="PF13860">
    <property type="entry name" value="FlgD_ig"/>
    <property type="match status" value="1"/>
</dbReference>
<keyword evidence="9" id="KW-0966">Cell projection</keyword>
<protein>
    <recommendedName>
        <fullName evidence="2 5">Basal-body rod modification protein FlgD</fullName>
    </recommendedName>
</protein>
<evidence type="ECO:0000256" key="5">
    <source>
        <dbReference type="RuleBase" id="RU362076"/>
    </source>
</evidence>
<evidence type="ECO:0000259" key="7">
    <source>
        <dbReference type="Pfam" id="PF13861"/>
    </source>
</evidence>
<evidence type="ECO:0000259" key="6">
    <source>
        <dbReference type="Pfam" id="PF13860"/>
    </source>
</evidence>
<dbReference type="OrthoDB" id="9785233at2"/>
<name>A0A126QS72_9BACT</name>
<dbReference type="EMBL" id="SOBK01000002">
    <property type="protein sequence ID" value="TDT90897.1"/>
    <property type="molecule type" value="Genomic_DNA"/>
</dbReference>
<evidence type="ECO:0000313" key="9">
    <source>
        <dbReference type="EMBL" id="TDT90897.1"/>
    </source>
</evidence>
<evidence type="ECO:0000256" key="4">
    <source>
        <dbReference type="ARBA" id="ARBA00024746"/>
    </source>
</evidence>
<reference evidence="9 11" key="2">
    <citation type="submission" date="2019-03" db="EMBL/GenBank/DDBJ databases">
        <title>Genomic Encyclopedia of Type Strains, Phase IV (KMG-IV): sequencing the most valuable type-strain genomes for metagenomic binning, comparative biology and taxonomic classification.</title>
        <authorList>
            <person name="Goeker M."/>
        </authorList>
    </citation>
    <scope>NUCLEOTIDE SEQUENCE [LARGE SCALE GENOMIC DNA]</scope>
    <source>
        <strain evidence="9 11">DSM 101483</strain>
    </source>
</reference>
<dbReference type="AlphaFoldDB" id="A0A126QS72"/>
<dbReference type="Pfam" id="PF03963">
    <property type="entry name" value="FlgD"/>
    <property type="match status" value="1"/>
</dbReference>
<evidence type="ECO:0000313" key="10">
    <source>
        <dbReference type="Proteomes" id="UP000055611"/>
    </source>
</evidence>
<dbReference type="Proteomes" id="UP000295506">
    <property type="component" value="Unassembled WGS sequence"/>
</dbReference>
<comment type="similarity">
    <text evidence="1 5">Belongs to the FlgD family.</text>
</comment>
<evidence type="ECO:0000256" key="3">
    <source>
        <dbReference type="ARBA" id="ARBA00022795"/>
    </source>
</evidence>
<dbReference type="Gene3D" id="2.30.30.910">
    <property type="match status" value="1"/>
</dbReference>
<dbReference type="Gene3D" id="2.60.40.4070">
    <property type="match status" value="1"/>
</dbReference>
<gene>
    <name evidence="8" type="ORF">AWY79_16485</name>
    <name evidence="9" type="ORF">EDC59_102330</name>
</gene>
<sequence length="225" mass="24189">MTVDATSYYDTLISSTAVASTTTESSTSLTSEDFITLLCTELQYQDPTEPLDNSQMVDQMTQYSQLEELADLNDKMDSLNESIEAMGSAYGLDYLGKQVEANGHTIAKHDDDISTLYLTLDDDAAELTINIYNSEGKIVESQIYADVDSGTVAFQWDGTDYDGNEVSNGQYYIIATATDAEGDSVGCTSTTTGTVTGVSNTENGVVLTLSDGRSVYLADVTYATS</sequence>
<accession>A0A126QS72</accession>
<dbReference type="InterPro" id="IPR025963">
    <property type="entry name" value="FLgD_Tudor"/>
</dbReference>
<dbReference type="KEGG" id="dej:AWY79_16485"/>
<dbReference type="Proteomes" id="UP000055611">
    <property type="component" value="Chromosome"/>
</dbReference>
<dbReference type="RefSeq" id="WP_066806310.1">
    <property type="nucleotide sequence ID" value="NZ_CP014206.1"/>
</dbReference>
<proteinExistence type="inferred from homology"/>
<evidence type="ECO:0000313" key="11">
    <source>
        <dbReference type="Proteomes" id="UP000295506"/>
    </source>
</evidence>
<keyword evidence="3 5" id="KW-1005">Bacterial flagellum biogenesis</keyword>
<dbReference type="GO" id="GO:0044781">
    <property type="term" value="P:bacterial-type flagellum organization"/>
    <property type="evidence" value="ECO:0007669"/>
    <property type="project" value="UniProtKB-UniRule"/>
</dbReference>
<reference evidence="8 10" key="1">
    <citation type="journal article" date="2016" name="Front. Microbiol.">
        <title>Genome Sequence of the Piezophilic, Mesophilic Sulfate-Reducing Bacterium Desulfovibrio indicus J2T.</title>
        <authorList>
            <person name="Cao J."/>
            <person name="Maignien L."/>
            <person name="Shao Z."/>
            <person name="Alain K."/>
            <person name="Jebbar M."/>
        </authorList>
    </citation>
    <scope>NUCLEOTIDE SEQUENCE [LARGE SCALE GENOMIC DNA]</scope>
    <source>
        <strain evidence="8 10">J2</strain>
    </source>
</reference>